<dbReference type="Proteomes" id="UP000800094">
    <property type="component" value="Unassembled WGS sequence"/>
</dbReference>
<dbReference type="SUPFAM" id="SSF55729">
    <property type="entry name" value="Acyl-CoA N-acyltransferases (Nat)"/>
    <property type="match status" value="1"/>
</dbReference>
<dbReference type="InterPro" id="IPR016181">
    <property type="entry name" value="Acyl_CoA_acyltransferase"/>
</dbReference>
<dbReference type="RefSeq" id="XP_033686733.1">
    <property type="nucleotide sequence ID" value="XM_033821033.1"/>
</dbReference>
<gene>
    <name evidence="2" type="ORF">BU26DRAFT_242276</name>
</gene>
<name>A0A6A6INA6_9PLEO</name>
<dbReference type="GeneID" id="54574363"/>
<dbReference type="InterPro" id="IPR052523">
    <property type="entry name" value="Trichothecene_AcTrans"/>
</dbReference>
<dbReference type="GO" id="GO:0016747">
    <property type="term" value="F:acyltransferase activity, transferring groups other than amino-acyl groups"/>
    <property type="evidence" value="ECO:0007669"/>
    <property type="project" value="InterPro"/>
</dbReference>
<dbReference type="EMBL" id="ML987192">
    <property type="protein sequence ID" value="KAF2251729.1"/>
    <property type="molecule type" value="Genomic_DNA"/>
</dbReference>
<keyword evidence="3" id="KW-1185">Reference proteome</keyword>
<organism evidence="2 3">
    <name type="scientific">Trematosphaeria pertusa</name>
    <dbReference type="NCBI Taxonomy" id="390896"/>
    <lineage>
        <taxon>Eukaryota</taxon>
        <taxon>Fungi</taxon>
        <taxon>Dikarya</taxon>
        <taxon>Ascomycota</taxon>
        <taxon>Pezizomycotina</taxon>
        <taxon>Dothideomycetes</taxon>
        <taxon>Pleosporomycetidae</taxon>
        <taxon>Pleosporales</taxon>
        <taxon>Massarineae</taxon>
        <taxon>Trematosphaeriaceae</taxon>
        <taxon>Trematosphaeria</taxon>
    </lineage>
</organism>
<dbReference type="OrthoDB" id="410198at2759"/>
<feature type="domain" description="N-acetyltransferase" evidence="1">
    <location>
        <begin position="71"/>
        <end position="214"/>
    </location>
</feature>
<evidence type="ECO:0000313" key="3">
    <source>
        <dbReference type="Proteomes" id="UP000800094"/>
    </source>
</evidence>
<dbReference type="Gene3D" id="3.40.630.30">
    <property type="match status" value="1"/>
</dbReference>
<sequence>MGLKLLPASYSDMPGLVQVLYSANSDPHDPFVDLCLPGIGAWSTSTVEEGMEEVRKNYLADWQASKTQHWMKVVDEETGQIVSASKWEIFDHNPYAEGLPRIDATWLPADTKLRKYAEWLINTRYGQAAARCQCPHVWLDICITLPAARRRGAASMSLQWGVDKADEMDVEAFIEATVEGAQLYERFGFRTVEVVDLKRDGKEVEGDEEWKSLEREYPLKYRWMEREKKSARS</sequence>
<accession>A0A6A6INA6</accession>
<dbReference type="InterPro" id="IPR000182">
    <property type="entry name" value="GNAT_dom"/>
</dbReference>
<evidence type="ECO:0000259" key="1">
    <source>
        <dbReference type="PROSITE" id="PS51186"/>
    </source>
</evidence>
<dbReference type="AlphaFoldDB" id="A0A6A6INA6"/>
<dbReference type="PROSITE" id="PS51186">
    <property type="entry name" value="GNAT"/>
    <property type="match status" value="1"/>
</dbReference>
<proteinExistence type="predicted"/>
<dbReference type="PANTHER" id="PTHR42791">
    <property type="entry name" value="GNAT FAMILY ACETYLTRANSFERASE"/>
    <property type="match status" value="1"/>
</dbReference>
<evidence type="ECO:0000313" key="2">
    <source>
        <dbReference type="EMBL" id="KAF2251729.1"/>
    </source>
</evidence>
<protein>
    <recommendedName>
        <fullName evidence="1">N-acetyltransferase domain-containing protein</fullName>
    </recommendedName>
</protein>
<reference evidence="2" key="1">
    <citation type="journal article" date="2020" name="Stud. Mycol.">
        <title>101 Dothideomycetes genomes: a test case for predicting lifestyles and emergence of pathogens.</title>
        <authorList>
            <person name="Haridas S."/>
            <person name="Albert R."/>
            <person name="Binder M."/>
            <person name="Bloem J."/>
            <person name="Labutti K."/>
            <person name="Salamov A."/>
            <person name="Andreopoulos B."/>
            <person name="Baker S."/>
            <person name="Barry K."/>
            <person name="Bills G."/>
            <person name="Bluhm B."/>
            <person name="Cannon C."/>
            <person name="Castanera R."/>
            <person name="Culley D."/>
            <person name="Daum C."/>
            <person name="Ezra D."/>
            <person name="Gonzalez J."/>
            <person name="Henrissat B."/>
            <person name="Kuo A."/>
            <person name="Liang C."/>
            <person name="Lipzen A."/>
            <person name="Lutzoni F."/>
            <person name="Magnuson J."/>
            <person name="Mondo S."/>
            <person name="Nolan M."/>
            <person name="Ohm R."/>
            <person name="Pangilinan J."/>
            <person name="Park H.-J."/>
            <person name="Ramirez L."/>
            <person name="Alfaro M."/>
            <person name="Sun H."/>
            <person name="Tritt A."/>
            <person name="Yoshinaga Y."/>
            <person name="Zwiers L.-H."/>
            <person name="Turgeon B."/>
            <person name="Goodwin S."/>
            <person name="Spatafora J."/>
            <person name="Crous P."/>
            <person name="Grigoriev I."/>
        </authorList>
    </citation>
    <scope>NUCLEOTIDE SEQUENCE</scope>
    <source>
        <strain evidence="2">CBS 122368</strain>
    </source>
</reference>
<dbReference type="PANTHER" id="PTHR42791:SF5">
    <property type="entry name" value="HYPOTHETICAL ACETYLTRANSFERASE (EUROFUNG)"/>
    <property type="match status" value="1"/>
</dbReference>